<evidence type="ECO:0000256" key="10">
    <source>
        <dbReference type="ARBA" id="ARBA00022989"/>
    </source>
</evidence>
<feature type="transmembrane region" description="Helical" evidence="12">
    <location>
        <begin position="198"/>
        <end position="217"/>
    </location>
</feature>
<dbReference type="GO" id="GO:0005548">
    <property type="term" value="F:phospholipid transporter activity"/>
    <property type="evidence" value="ECO:0007669"/>
    <property type="project" value="TreeGrafter"/>
</dbReference>
<evidence type="ECO:0000313" key="14">
    <source>
        <dbReference type="Proteomes" id="UP000036102"/>
    </source>
</evidence>
<sequence length="260" mass="27395">MIDRIAAFGRLGLDILSSFGRSGRFLSGVLAGVPRPATGFPLLMKQLYSVGVLSLPIIVVSGLFIGMVLGLQGFTILSDYGSEAAIGQMIALTLVRELGPVVTALLFAGRAGSALTAEIGLMKATEQLSSMEMMGVDPLRRVVAPRLWAGFIAMPVLAVIFSVIGIWGGMLVGVDWLGVFEGSFWGNMQSSVDFVDDVLNGVIKTIVFGFVCAWIAVYQGYDCAPTSAGISSATTKTVVYSSLAVLGLDFVLTAVMFGDF</sequence>
<evidence type="ECO:0000256" key="4">
    <source>
        <dbReference type="ARBA" id="ARBA00011380"/>
    </source>
</evidence>
<evidence type="ECO:0000256" key="3">
    <source>
        <dbReference type="ARBA" id="ARBA00007556"/>
    </source>
</evidence>
<evidence type="ECO:0000256" key="2">
    <source>
        <dbReference type="ARBA" id="ARBA00004429"/>
    </source>
</evidence>
<keyword evidence="11 12" id="KW-0472">Membrane</keyword>
<comment type="function">
    <text evidence="1">Part of the ABC transporter complex MlaFEDB, which is involved in a phospholipid transport pathway that maintains lipid asymmetry in the outer membrane by retrograde trafficking of phospholipids from the outer membrane to the inner membrane. Probably responsible for the translocation of the substrate across the membrane.</text>
</comment>
<evidence type="ECO:0000313" key="13">
    <source>
        <dbReference type="EMBL" id="KMQ75657.1"/>
    </source>
</evidence>
<comment type="subcellular location">
    <subcellularLocation>
        <location evidence="2 12">Cell inner membrane</location>
        <topology evidence="2 12">Multi-pass membrane protein</topology>
    </subcellularLocation>
</comment>
<evidence type="ECO:0000256" key="5">
    <source>
        <dbReference type="ARBA" id="ARBA00020857"/>
    </source>
</evidence>
<evidence type="ECO:0000256" key="1">
    <source>
        <dbReference type="ARBA" id="ARBA00002460"/>
    </source>
</evidence>
<keyword evidence="8 12" id="KW-0997">Cell inner membrane</keyword>
<protein>
    <recommendedName>
        <fullName evidence="5">Intermembrane phospholipid transport system permease protein MlaE</fullName>
    </recommendedName>
</protein>
<comment type="subunit">
    <text evidence="4">The complex is composed of two ATP-binding proteins (MlaF), two transmembrane proteins (MlaE), two cytoplasmic solute-binding proteins (MlaB) and six periplasmic solute-binding proteins (MlaD).</text>
</comment>
<keyword evidence="7" id="KW-1003">Cell membrane</keyword>
<feature type="transmembrane region" description="Helical" evidence="12">
    <location>
        <begin position="238"/>
        <end position="257"/>
    </location>
</feature>
<dbReference type="EMBL" id="LFBU01000001">
    <property type="protein sequence ID" value="KMQ75657.1"/>
    <property type="molecule type" value="Genomic_DNA"/>
</dbReference>
<keyword evidence="6" id="KW-0813">Transport</keyword>
<dbReference type="Proteomes" id="UP000036102">
    <property type="component" value="Unassembled WGS sequence"/>
</dbReference>
<organism evidence="13 14">
    <name type="scientific">Marinobacter subterrani</name>
    <dbReference type="NCBI Taxonomy" id="1658765"/>
    <lineage>
        <taxon>Bacteria</taxon>
        <taxon>Pseudomonadati</taxon>
        <taxon>Pseudomonadota</taxon>
        <taxon>Gammaproteobacteria</taxon>
        <taxon>Pseudomonadales</taxon>
        <taxon>Marinobacteraceae</taxon>
        <taxon>Marinobacter</taxon>
    </lineage>
</organism>
<dbReference type="OrthoDB" id="9806241at2"/>
<dbReference type="InterPro" id="IPR030802">
    <property type="entry name" value="Permease_MalE"/>
</dbReference>
<dbReference type="PATRIC" id="fig|1658765.3.peg.1863"/>
<gene>
    <name evidence="13" type="ORF">Msub_11866</name>
</gene>
<keyword evidence="10 12" id="KW-1133">Transmembrane helix</keyword>
<dbReference type="NCBIfam" id="TIGR00056">
    <property type="entry name" value="MlaE family lipid ABC transporter permease subunit"/>
    <property type="match status" value="1"/>
</dbReference>
<dbReference type="NCBIfam" id="NF033619">
    <property type="entry name" value="perm_MlaE_1"/>
    <property type="match status" value="1"/>
</dbReference>
<keyword evidence="9 12" id="KW-0812">Transmembrane</keyword>
<dbReference type="GO" id="GO:0043190">
    <property type="term" value="C:ATP-binding cassette (ABC) transporter complex"/>
    <property type="evidence" value="ECO:0007669"/>
    <property type="project" value="InterPro"/>
</dbReference>
<accession>A0A0J7JC32</accession>
<proteinExistence type="inferred from homology"/>
<evidence type="ECO:0000256" key="7">
    <source>
        <dbReference type="ARBA" id="ARBA00022475"/>
    </source>
</evidence>
<evidence type="ECO:0000256" key="11">
    <source>
        <dbReference type="ARBA" id="ARBA00023136"/>
    </source>
</evidence>
<keyword evidence="14" id="KW-1185">Reference proteome</keyword>
<comment type="caution">
    <text evidence="13">The sequence shown here is derived from an EMBL/GenBank/DDBJ whole genome shotgun (WGS) entry which is preliminary data.</text>
</comment>
<dbReference type="InterPro" id="IPR053408">
    <property type="entry name" value="MlaE_Permease"/>
</dbReference>
<dbReference type="InterPro" id="IPR003453">
    <property type="entry name" value="ABC_MlaE_roteobac"/>
</dbReference>
<evidence type="ECO:0000256" key="6">
    <source>
        <dbReference type="ARBA" id="ARBA00022448"/>
    </source>
</evidence>
<evidence type="ECO:0000256" key="9">
    <source>
        <dbReference type="ARBA" id="ARBA00022692"/>
    </source>
</evidence>
<dbReference type="STRING" id="1658765.Msub_11866"/>
<reference evidence="13 14" key="1">
    <citation type="submission" date="2015-06" db="EMBL/GenBank/DDBJ databases">
        <title>Marinobacter subterrani, a genetically tractable neutrophilic iron-oxidizing strain isolated from the Soudan Iron Mine.</title>
        <authorList>
            <person name="Bonis B.M."/>
            <person name="Gralnick J.A."/>
        </authorList>
    </citation>
    <scope>NUCLEOTIDE SEQUENCE [LARGE SCALE GENOMIC DNA]</scope>
    <source>
        <strain evidence="13 14">JG233</strain>
    </source>
</reference>
<evidence type="ECO:0000256" key="8">
    <source>
        <dbReference type="ARBA" id="ARBA00022519"/>
    </source>
</evidence>
<comment type="similarity">
    <text evidence="3 12">Belongs to the MlaE permease family.</text>
</comment>
<name>A0A0J7JC32_9GAMM</name>
<dbReference type="Pfam" id="PF02405">
    <property type="entry name" value="MlaE"/>
    <property type="match status" value="1"/>
</dbReference>
<dbReference type="PANTHER" id="PTHR30188">
    <property type="entry name" value="ABC TRANSPORTER PERMEASE PROTEIN-RELATED"/>
    <property type="match status" value="1"/>
</dbReference>
<dbReference type="PANTHER" id="PTHR30188:SF4">
    <property type="entry name" value="PROTEIN TRIGALACTOSYLDIACYLGLYCEROL 1, CHLOROPLASTIC"/>
    <property type="match status" value="1"/>
</dbReference>
<feature type="transmembrane region" description="Helical" evidence="12">
    <location>
        <begin position="147"/>
        <end position="178"/>
    </location>
</feature>
<dbReference type="RefSeq" id="WP_048495727.1">
    <property type="nucleotide sequence ID" value="NZ_LFBU01000001.1"/>
</dbReference>
<comment type="caution">
    <text evidence="12">Lacks conserved residue(s) required for the propagation of feature annotation.</text>
</comment>
<dbReference type="AlphaFoldDB" id="A0A0J7JC32"/>
<feature type="transmembrane region" description="Helical" evidence="12">
    <location>
        <begin position="47"/>
        <end position="71"/>
    </location>
</feature>
<evidence type="ECO:0000256" key="12">
    <source>
        <dbReference type="RuleBase" id="RU362044"/>
    </source>
</evidence>